<comment type="caution">
    <text evidence="2">The sequence shown here is derived from an EMBL/GenBank/DDBJ whole genome shotgun (WGS) entry which is preliminary data.</text>
</comment>
<dbReference type="EMBL" id="RQXV01000003">
    <property type="protein sequence ID" value="RRC99939.1"/>
    <property type="molecule type" value="Genomic_DNA"/>
</dbReference>
<organism evidence="2 3">
    <name type="scientific">Amphritea balenae</name>
    <dbReference type="NCBI Taxonomy" id="452629"/>
    <lineage>
        <taxon>Bacteria</taxon>
        <taxon>Pseudomonadati</taxon>
        <taxon>Pseudomonadota</taxon>
        <taxon>Gammaproteobacteria</taxon>
        <taxon>Oceanospirillales</taxon>
        <taxon>Oceanospirillaceae</taxon>
        <taxon>Amphritea</taxon>
    </lineage>
</organism>
<dbReference type="InterPro" id="IPR021647">
    <property type="entry name" value="CusF_Ec"/>
</dbReference>
<dbReference type="Pfam" id="PF11604">
    <property type="entry name" value="CusF_Ec"/>
    <property type="match status" value="1"/>
</dbReference>
<protein>
    <recommendedName>
        <fullName evidence="4">Copper-binding protein</fullName>
    </recommendedName>
</protein>
<gene>
    <name evidence="2" type="ORF">EHS89_06895</name>
</gene>
<evidence type="ECO:0000313" key="2">
    <source>
        <dbReference type="EMBL" id="RRC99939.1"/>
    </source>
</evidence>
<evidence type="ECO:0000256" key="1">
    <source>
        <dbReference type="SAM" id="SignalP"/>
    </source>
</evidence>
<accession>A0A3P1SSD0</accession>
<reference evidence="2 3" key="1">
    <citation type="submission" date="2018-11" db="EMBL/GenBank/DDBJ databases">
        <title>The draft genome sequence of Amphritea balenae JAMM 1525T.</title>
        <authorList>
            <person name="Fang Z."/>
            <person name="Zhang Y."/>
            <person name="Han X."/>
        </authorList>
    </citation>
    <scope>NUCLEOTIDE SEQUENCE [LARGE SCALE GENOMIC DNA]</scope>
    <source>
        <strain evidence="2 3">JAMM 1525</strain>
    </source>
</reference>
<dbReference type="AlphaFoldDB" id="A0A3P1SSD0"/>
<feature type="chain" id="PRO_5017973336" description="Copper-binding protein" evidence="1">
    <location>
        <begin position="36"/>
        <end position="131"/>
    </location>
</feature>
<sequence>MKSFDKNSVLTAVTTAALLVGAIASATLISTTVAAGDMKSEHKHHNMQANADMKPMAEVVMVDGVVKRVIADSNQLIVHHQPIAAWTMAEMQMKFNLADGLSVADFNEGQKIHFKLKQENMMKFTIIEVLK</sequence>
<evidence type="ECO:0000313" key="3">
    <source>
        <dbReference type="Proteomes" id="UP000267535"/>
    </source>
</evidence>
<feature type="signal peptide" evidence="1">
    <location>
        <begin position="1"/>
        <end position="35"/>
    </location>
</feature>
<dbReference type="InterPro" id="IPR042230">
    <property type="entry name" value="CusF_sf"/>
</dbReference>
<dbReference type="OrthoDB" id="9806939at2"/>
<keyword evidence="3" id="KW-1185">Reference proteome</keyword>
<dbReference type="RefSeq" id="WP_124925409.1">
    <property type="nucleotide sequence ID" value="NZ_BMOH01000005.1"/>
</dbReference>
<name>A0A3P1SSD0_9GAMM</name>
<dbReference type="Proteomes" id="UP000267535">
    <property type="component" value="Unassembled WGS sequence"/>
</dbReference>
<proteinExistence type="predicted"/>
<evidence type="ECO:0008006" key="4">
    <source>
        <dbReference type="Google" id="ProtNLM"/>
    </source>
</evidence>
<dbReference type="Gene3D" id="2.40.50.320">
    <property type="entry name" value="Copper binding periplasmic protein CusF"/>
    <property type="match status" value="1"/>
</dbReference>
<keyword evidence="1" id="KW-0732">Signal</keyword>